<accession>A0A380FW63</accession>
<evidence type="ECO:0000313" key="18">
    <source>
        <dbReference type="EMBL" id="TGE19183.1"/>
    </source>
</evidence>
<dbReference type="RefSeq" id="WP_103297065.1">
    <property type="nucleotide sequence ID" value="NZ_PPQT01000007.1"/>
</dbReference>
<evidence type="ECO:0000313" key="17">
    <source>
        <dbReference type="EMBL" id="SUM43129.1"/>
    </source>
</evidence>
<dbReference type="InterPro" id="IPR006314">
    <property type="entry name" value="Dyp_peroxidase"/>
</dbReference>
<evidence type="ECO:0000256" key="8">
    <source>
        <dbReference type="ARBA" id="ARBA00023239"/>
    </source>
</evidence>
<dbReference type="Pfam" id="PF04261">
    <property type="entry name" value="Dyp_perox_N"/>
    <property type="match status" value="1"/>
</dbReference>
<keyword evidence="7 13" id="KW-0408">Iron</keyword>
<dbReference type="InterPro" id="IPR006311">
    <property type="entry name" value="TAT_signal"/>
</dbReference>
<evidence type="ECO:0000256" key="9">
    <source>
        <dbReference type="ARBA" id="ARBA00025737"/>
    </source>
</evidence>
<dbReference type="EMBL" id="SRLS01000002">
    <property type="protein sequence ID" value="TGE19183.1"/>
    <property type="molecule type" value="Genomic_DNA"/>
</dbReference>
<feature type="domain" description="Dyp-type peroxidase C-terminal" evidence="16">
    <location>
        <begin position="222"/>
        <end position="396"/>
    </location>
</feature>
<dbReference type="GO" id="GO:0004325">
    <property type="term" value="F:ferrochelatase activity"/>
    <property type="evidence" value="ECO:0007669"/>
    <property type="project" value="UniProtKB-EC"/>
</dbReference>
<evidence type="ECO:0000259" key="15">
    <source>
        <dbReference type="Pfam" id="PF04261"/>
    </source>
</evidence>
<keyword evidence="20" id="KW-1185">Reference proteome</keyword>
<dbReference type="PANTHER" id="PTHR30521">
    <property type="entry name" value="DEFERROCHELATASE/PEROXIDASE"/>
    <property type="match status" value="1"/>
</dbReference>
<dbReference type="NCBIfam" id="TIGR01409">
    <property type="entry name" value="TAT_signal_seq"/>
    <property type="match status" value="1"/>
</dbReference>
<feature type="transmembrane region" description="Helical" evidence="14">
    <location>
        <begin position="21"/>
        <end position="41"/>
    </location>
</feature>
<evidence type="ECO:0000256" key="2">
    <source>
        <dbReference type="ARBA" id="ARBA00022559"/>
    </source>
</evidence>
<reference evidence="18 20" key="2">
    <citation type="submission" date="2019-04" db="EMBL/GenBank/DDBJ databases">
        <title>Genomic characterization of Staphylococcus petrasii strains.</title>
        <authorList>
            <person name="Vrbovska V."/>
            <person name="Kovarovic V."/>
            <person name="Maslanova I."/>
            <person name="Indrakova A."/>
            <person name="Petras P."/>
            <person name="Sedo O."/>
            <person name="Svec P."/>
            <person name="Fisarova L."/>
            <person name="Sedlacek I."/>
            <person name="Doskar J."/>
            <person name="Pantucek R."/>
        </authorList>
    </citation>
    <scope>NUCLEOTIDE SEQUENCE [LARGE SCALE GENOMIC DNA]</scope>
    <source>
        <strain evidence="18 20">P5404</strain>
    </source>
</reference>
<dbReference type="InterPro" id="IPR019546">
    <property type="entry name" value="TAT_signal_bac_arc"/>
</dbReference>
<dbReference type="Pfam" id="PF20628">
    <property type="entry name" value="Dyp_perox_C"/>
    <property type="match status" value="1"/>
</dbReference>
<comment type="function">
    <text evidence="13">Involved in the recovery of exogenous heme iron. Extracts iron from heme while preserving the protoporphyrin ring intact.</text>
</comment>
<comment type="cofactor">
    <cofactor evidence="13">
        <name>heme b</name>
        <dbReference type="ChEBI" id="CHEBI:60344"/>
    </cofactor>
    <text evidence="13">Binds 1 heme b (iron(II)-protoporphyrin IX) group non-covalently per subunit.</text>
</comment>
<keyword evidence="8" id="KW-0456">Lyase</keyword>
<evidence type="ECO:0000256" key="14">
    <source>
        <dbReference type="SAM" id="Phobius"/>
    </source>
</evidence>
<name>A0A380FW63_9STAP</name>
<dbReference type="GO" id="GO:0005829">
    <property type="term" value="C:cytosol"/>
    <property type="evidence" value="ECO:0007669"/>
    <property type="project" value="TreeGrafter"/>
</dbReference>
<keyword evidence="2 13" id="KW-0575">Peroxidase</keyword>
<dbReference type="Proteomes" id="UP000254047">
    <property type="component" value="Unassembled WGS sequence"/>
</dbReference>
<keyword evidence="6 13" id="KW-0560">Oxidoreductase</keyword>
<evidence type="ECO:0000256" key="10">
    <source>
        <dbReference type="ARBA" id="ARBA00033771"/>
    </source>
</evidence>
<dbReference type="GO" id="GO:0046872">
    <property type="term" value="F:metal ion binding"/>
    <property type="evidence" value="ECO:0007669"/>
    <property type="project" value="UniProtKB-KW"/>
</dbReference>
<keyword evidence="5" id="KW-0732">Signal</keyword>
<dbReference type="Proteomes" id="UP000297598">
    <property type="component" value="Unassembled WGS sequence"/>
</dbReference>
<keyword evidence="14" id="KW-0812">Transmembrane</keyword>
<dbReference type="EMBL" id="UHDO01000001">
    <property type="protein sequence ID" value="SUM43129.1"/>
    <property type="molecule type" value="Genomic_DNA"/>
</dbReference>
<dbReference type="InterPro" id="IPR011008">
    <property type="entry name" value="Dimeric_a/b-barrel"/>
</dbReference>
<organism evidence="17 19">
    <name type="scientific">Staphylococcus petrasii</name>
    <dbReference type="NCBI Taxonomy" id="1276936"/>
    <lineage>
        <taxon>Bacteria</taxon>
        <taxon>Bacillati</taxon>
        <taxon>Bacillota</taxon>
        <taxon>Bacilli</taxon>
        <taxon>Bacillales</taxon>
        <taxon>Staphylococcaceae</taxon>
        <taxon>Staphylococcus</taxon>
    </lineage>
</organism>
<evidence type="ECO:0000256" key="12">
    <source>
        <dbReference type="ARBA" id="ARBA00048856"/>
    </source>
</evidence>
<evidence type="ECO:0000313" key="20">
    <source>
        <dbReference type="Proteomes" id="UP000297598"/>
    </source>
</evidence>
<evidence type="ECO:0000256" key="7">
    <source>
        <dbReference type="ARBA" id="ARBA00023004"/>
    </source>
</evidence>
<dbReference type="PROSITE" id="PS51318">
    <property type="entry name" value="TAT"/>
    <property type="match status" value="1"/>
</dbReference>
<proteinExistence type="inferred from homology"/>
<dbReference type="GO" id="GO:0033212">
    <property type="term" value="P:iron import into cell"/>
    <property type="evidence" value="ECO:0007669"/>
    <property type="project" value="InterPro"/>
</dbReference>
<dbReference type="NCBIfam" id="TIGR01413">
    <property type="entry name" value="Dyp_perox_fam"/>
    <property type="match status" value="1"/>
</dbReference>
<evidence type="ECO:0000256" key="6">
    <source>
        <dbReference type="ARBA" id="ARBA00023002"/>
    </source>
</evidence>
<protein>
    <recommendedName>
        <fullName evidence="10 13">Deferrochelatase</fullName>
        <ecNumber evidence="13">1.11.1.-</ecNumber>
    </recommendedName>
    <alternativeName>
        <fullName evidence="11 13">Peroxidase EfeB</fullName>
    </alternativeName>
</protein>
<dbReference type="SUPFAM" id="SSF54909">
    <property type="entry name" value="Dimeric alpha+beta barrel"/>
    <property type="match status" value="1"/>
</dbReference>
<keyword evidence="4 13" id="KW-0479">Metal-binding</keyword>
<keyword evidence="14" id="KW-0472">Membrane</keyword>
<evidence type="ECO:0000256" key="11">
    <source>
        <dbReference type="ARBA" id="ARBA00033775"/>
    </source>
</evidence>
<dbReference type="GO" id="GO:0020037">
    <property type="term" value="F:heme binding"/>
    <property type="evidence" value="ECO:0007669"/>
    <property type="project" value="InterPro"/>
</dbReference>
<evidence type="ECO:0000313" key="19">
    <source>
        <dbReference type="Proteomes" id="UP000254047"/>
    </source>
</evidence>
<dbReference type="OrthoDB" id="9781066at2"/>
<dbReference type="InterPro" id="IPR048327">
    <property type="entry name" value="Dyp_perox_N"/>
</dbReference>
<keyword evidence="3 13" id="KW-0349">Heme</keyword>
<evidence type="ECO:0000256" key="13">
    <source>
        <dbReference type="RuleBase" id="RU365017"/>
    </source>
</evidence>
<evidence type="ECO:0000256" key="3">
    <source>
        <dbReference type="ARBA" id="ARBA00022617"/>
    </source>
</evidence>
<dbReference type="PANTHER" id="PTHR30521:SF4">
    <property type="entry name" value="DEFERROCHELATASE"/>
    <property type="match status" value="1"/>
</dbReference>
<dbReference type="InterPro" id="IPR048328">
    <property type="entry name" value="Dyp_perox_C"/>
</dbReference>
<dbReference type="AlphaFoldDB" id="A0A380FW63"/>
<dbReference type="GO" id="GO:0030313">
    <property type="term" value="C:cell envelope"/>
    <property type="evidence" value="ECO:0007669"/>
    <property type="project" value="UniProtKB-SubCell"/>
</dbReference>
<comment type="subcellular location">
    <subcellularLocation>
        <location evidence="1">Cell envelope</location>
    </subcellularLocation>
</comment>
<dbReference type="NCBIfam" id="TIGR01412">
    <property type="entry name" value="tat_substr_1"/>
    <property type="match status" value="1"/>
</dbReference>
<comment type="similarity">
    <text evidence="9 13">Belongs to the DyP-type peroxidase family.</text>
</comment>
<evidence type="ECO:0000259" key="16">
    <source>
        <dbReference type="Pfam" id="PF20628"/>
    </source>
</evidence>
<dbReference type="EC" id="1.11.1.-" evidence="13"/>
<dbReference type="PROSITE" id="PS51404">
    <property type="entry name" value="DYP_PEROXIDASE"/>
    <property type="match status" value="1"/>
</dbReference>
<sequence>MSKIDDQQSTQVSRRSFLKMLGIGGAGAVIGASGVGSIFSFKSMFDTPEDESKDAFEFYGRVQAGVTTPTQKNCTIVALDLKSKDKSAIKDMFKKWTDMSVNMTDGAPAEKDSQNALLPPVDTGESIGLGASRLTLTYGVSKSFLKKLGMSSKIPKDFKDLPHFPNDQLEDEYSDGDIMIQACSNDPQVSFHAIHNLVRPFRDIVKMRWSQNGFVSGKLEETPRNLMAFKDGTVNPTKSDELKKYVFIDDGWAKNGTYCIVRRIQIHIETWDRTSLEEQEATFGRKRDTGAPLTGKKEFDHLDLKAKDASGNYIIDPNAHARLAREANTSIKRRAYNYSDGTNAKTGNLEVGLIFTCFQKSTQQFIDIQNNLGHRDKLNEYITHKGSASFLVLPGVQKGGYLGETLFG</sequence>
<evidence type="ECO:0000256" key="5">
    <source>
        <dbReference type="ARBA" id="ARBA00022729"/>
    </source>
</evidence>
<keyword evidence="14" id="KW-1133">Transmembrane helix</keyword>
<gene>
    <name evidence="17" type="primary">efeN</name>
    <name evidence="18" type="synonym">efeB</name>
    <name evidence="18" type="ORF">BJR09_02030</name>
    <name evidence="17" type="ORF">NCTC13830_00654</name>
</gene>
<feature type="domain" description="Dyp-type peroxidase N-terminal" evidence="15">
    <location>
        <begin position="63"/>
        <end position="214"/>
    </location>
</feature>
<evidence type="ECO:0000256" key="4">
    <source>
        <dbReference type="ARBA" id="ARBA00022723"/>
    </source>
</evidence>
<dbReference type="GO" id="GO:0004601">
    <property type="term" value="F:peroxidase activity"/>
    <property type="evidence" value="ECO:0007669"/>
    <property type="project" value="UniProtKB-KW"/>
</dbReference>
<evidence type="ECO:0000256" key="1">
    <source>
        <dbReference type="ARBA" id="ARBA00004196"/>
    </source>
</evidence>
<dbReference type="InterPro" id="IPR006313">
    <property type="entry name" value="EfeB/EfeN"/>
</dbReference>
<reference evidence="17 19" key="1">
    <citation type="submission" date="2018-06" db="EMBL/GenBank/DDBJ databases">
        <authorList>
            <consortium name="Pathogen Informatics"/>
            <person name="Doyle S."/>
        </authorList>
    </citation>
    <scope>NUCLEOTIDE SEQUENCE [LARGE SCALE GENOMIC DNA]</scope>
    <source>
        <strain evidence="17 19">NCTC13830</strain>
    </source>
</reference>
<comment type="catalytic activity">
    <reaction evidence="12">
        <text>heme b + 2 H(+) = protoporphyrin IX + Fe(2+)</text>
        <dbReference type="Rhea" id="RHEA:22584"/>
        <dbReference type="ChEBI" id="CHEBI:15378"/>
        <dbReference type="ChEBI" id="CHEBI:29033"/>
        <dbReference type="ChEBI" id="CHEBI:57306"/>
        <dbReference type="ChEBI" id="CHEBI:60344"/>
        <dbReference type="EC" id="4.98.1.1"/>
    </reaction>
    <physiologicalReaction direction="left-to-right" evidence="12">
        <dbReference type="Rhea" id="RHEA:22585"/>
    </physiologicalReaction>
</comment>